<feature type="domain" description="Peptidase M20 dimerisation" evidence="4">
    <location>
        <begin position="256"/>
        <end position="355"/>
    </location>
</feature>
<dbReference type="STRING" id="1416803.CAL13_17345"/>
<evidence type="ECO:0000256" key="2">
    <source>
        <dbReference type="ARBA" id="ARBA00022801"/>
    </source>
</evidence>
<sequence>MSDPGHPKRESPPGEGVTQRQDGTRIASLAMRAAQAVDPERLQARLRGLASFGAARPGDIHGGVARQALTPQELLARRWLATEFACRPGYSVGIDAAANVYIRRHGENANAAPVLTGSHVDTQPLGGWLDGAFGVAAGLEVFAALDAAGLRTHRPIDTVMWTNEEGSRFAPGLMGSASYTDPARLATFRDTADAQGVTFLQACNDAREDFSMAAREAGWRWFDAPLARPLHAYIEAHIEQGPILEARGLQVGCVTAIQGVRWYRVTVPGRSAHAGTTPDAARDDAQAKAIALAHALLEYGRAQDDAALRLTIGRWQCRPDSINTIADQVVFTIDARHPDASVLDALHARLQALLPAGAAIEVLQHKPTVAFDLGLVELARQACRSLALPHADMLSGAFHDAMPLAGFCPTAMLFAPSIGGVSHHPDEHTGIEDLAACTRALAWCLAELAQDGNVGAADGADAGSPAIPTPDLSTPTR</sequence>
<protein>
    <recommendedName>
        <fullName evidence="4">Peptidase M20 dimerisation domain-containing protein</fullName>
    </recommendedName>
</protein>
<feature type="compositionally biased region" description="Low complexity" evidence="3">
    <location>
        <begin position="457"/>
        <end position="466"/>
    </location>
</feature>
<keyword evidence="6" id="KW-1185">Reference proteome</keyword>
<reference evidence="5" key="1">
    <citation type="submission" date="2017-05" db="EMBL/GenBank/DDBJ databases">
        <title>Complete and WGS of Bordetella genogroups.</title>
        <authorList>
            <person name="Spilker T."/>
            <person name="Lipuma J."/>
        </authorList>
    </citation>
    <scope>NUCLEOTIDE SEQUENCE</scope>
    <source>
        <strain evidence="5">AU21707</strain>
    </source>
</reference>
<feature type="region of interest" description="Disordered" evidence="3">
    <location>
        <begin position="1"/>
        <end position="22"/>
    </location>
</feature>
<feature type="region of interest" description="Disordered" evidence="3">
    <location>
        <begin position="457"/>
        <end position="477"/>
    </location>
</feature>
<dbReference type="GO" id="GO:0016813">
    <property type="term" value="F:hydrolase activity, acting on carbon-nitrogen (but not peptide) bonds, in linear amidines"/>
    <property type="evidence" value="ECO:0007669"/>
    <property type="project" value="InterPro"/>
</dbReference>
<proteinExistence type="inferred from homology"/>
<dbReference type="Pfam" id="PF01546">
    <property type="entry name" value="Peptidase_M20"/>
    <property type="match status" value="1"/>
</dbReference>
<evidence type="ECO:0000256" key="3">
    <source>
        <dbReference type="SAM" id="MobiDB-lite"/>
    </source>
</evidence>
<name>A0A261R6N3_9BORD</name>
<feature type="compositionally biased region" description="Basic and acidic residues" evidence="3">
    <location>
        <begin position="1"/>
        <end position="12"/>
    </location>
</feature>
<evidence type="ECO:0000259" key="4">
    <source>
        <dbReference type="Pfam" id="PF07687"/>
    </source>
</evidence>
<dbReference type="EMBL" id="NEVJ01000003">
    <property type="protein sequence ID" value="OZI20688.1"/>
    <property type="molecule type" value="Genomic_DNA"/>
</dbReference>
<dbReference type="Gene3D" id="3.30.70.360">
    <property type="match status" value="1"/>
</dbReference>
<dbReference type="PANTHER" id="PTHR32494:SF5">
    <property type="entry name" value="ALLANTOATE AMIDOHYDROLASE"/>
    <property type="match status" value="1"/>
</dbReference>
<dbReference type="NCBIfam" id="TIGR01879">
    <property type="entry name" value="hydantase"/>
    <property type="match status" value="1"/>
</dbReference>
<accession>A0A261R6N3</accession>
<dbReference type="InterPro" id="IPR010158">
    <property type="entry name" value="Amidase_Cbmase"/>
</dbReference>
<organism evidence="5 6">
    <name type="scientific">Bordetella genomosp. 9</name>
    <dbReference type="NCBI Taxonomy" id="1416803"/>
    <lineage>
        <taxon>Bacteria</taxon>
        <taxon>Pseudomonadati</taxon>
        <taxon>Pseudomonadota</taxon>
        <taxon>Betaproteobacteria</taxon>
        <taxon>Burkholderiales</taxon>
        <taxon>Alcaligenaceae</taxon>
        <taxon>Bordetella</taxon>
    </lineage>
</organism>
<dbReference type="InterPro" id="IPR002933">
    <property type="entry name" value="Peptidase_M20"/>
</dbReference>
<evidence type="ECO:0000313" key="6">
    <source>
        <dbReference type="Proteomes" id="UP000216857"/>
    </source>
</evidence>
<dbReference type="PANTHER" id="PTHR32494">
    <property type="entry name" value="ALLANTOATE DEIMINASE-RELATED"/>
    <property type="match status" value="1"/>
</dbReference>
<dbReference type="SUPFAM" id="SSF55031">
    <property type="entry name" value="Bacterial exopeptidase dimerisation domain"/>
    <property type="match status" value="1"/>
</dbReference>
<dbReference type="RefSeq" id="WP_256988579.1">
    <property type="nucleotide sequence ID" value="NZ_NEVJ01000003.1"/>
</dbReference>
<dbReference type="SUPFAM" id="SSF53187">
    <property type="entry name" value="Zn-dependent exopeptidases"/>
    <property type="match status" value="1"/>
</dbReference>
<dbReference type="CDD" id="cd03884">
    <property type="entry name" value="M20_bAS"/>
    <property type="match status" value="1"/>
</dbReference>
<dbReference type="Gene3D" id="3.40.630.10">
    <property type="entry name" value="Zn peptidases"/>
    <property type="match status" value="1"/>
</dbReference>
<dbReference type="Proteomes" id="UP000216857">
    <property type="component" value="Unassembled WGS sequence"/>
</dbReference>
<dbReference type="AlphaFoldDB" id="A0A261R6N3"/>
<gene>
    <name evidence="5" type="ORF">CAL26_24730</name>
</gene>
<comment type="similarity">
    <text evidence="1">Belongs to the peptidase M20 family.</text>
</comment>
<dbReference type="InterPro" id="IPR011650">
    <property type="entry name" value="Peptidase_M20_dimer"/>
</dbReference>
<comment type="caution">
    <text evidence="5">The sequence shown here is derived from an EMBL/GenBank/DDBJ whole genome shotgun (WGS) entry which is preliminary data.</text>
</comment>
<dbReference type="Pfam" id="PF07687">
    <property type="entry name" value="M20_dimer"/>
    <property type="match status" value="1"/>
</dbReference>
<keyword evidence="2" id="KW-0378">Hydrolase</keyword>
<evidence type="ECO:0000313" key="5">
    <source>
        <dbReference type="EMBL" id="OZI20688.1"/>
    </source>
</evidence>
<dbReference type="InterPro" id="IPR036264">
    <property type="entry name" value="Bact_exopeptidase_dim_dom"/>
</dbReference>
<evidence type="ECO:0000256" key="1">
    <source>
        <dbReference type="ARBA" id="ARBA00006153"/>
    </source>
</evidence>